<comment type="caution">
    <text evidence="1">The sequence shown here is derived from an EMBL/GenBank/DDBJ whole genome shotgun (WGS) entry which is preliminary data.</text>
</comment>
<reference evidence="1 2" key="1">
    <citation type="submission" date="2024-07" db="EMBL/GenBank/DDBJ databases">
        <title>Section-level genome sequencing and comparative genomics of Aspergillus sections Usti and Cavernicolus.</title>
        <authorList>
            <consortium name="Lawrence Berkeley National Laboratory"/>
            <person name="Nybo J.L."/>
            <person name="Vesth T.C."/>
            <person name="Theobald S."/>
            <person name="Frisvad J.C."/>
            <person name="Larsen T.O."/>
            <person name="Kjaerboelling I."/>
            <person name="Rothschild-Mancinelli K."/>
            <person name="Lyhne E.K."/>
            <person name="Kogle M.E."/>
            <person name="Barry K."/>
            <person name="Clum A."/>
            <person name="Na H."/>
            <person name="Ledsgaard L."/>
            <person name="Lin J."/>
            <person name="Lipzen A."/>
            <person name="Kuo A."/>
            <person name="Riley R."/>
            <person name="Mondo S."/>
            <person name="LaButti K."/>
            <person name="Haridas S."/>
            <person name="Pangalinan J."/>
            <person name="Salamov A.A."/>
            <person name="Simmons B.A."/>
            <person name="Magnuson J.K."/>
            <person name="Chen J."/>
            <person name="Drula E."/>
            <person name="Henrissat B."/>
            <person name="Wiebenga A."/>
            <person name="Lubbers R.J."/>
            <person name="Gomes A.C."/>
            <person name="Macurrencykelacurrency M.R."/>
            <person name="Stajich J."/>
            <person name="Grigoriev I.V."/>
            <person name="Mortensen U.H."/>
            <person name="De vries R.P."/>
            <person name="Baker S.E."/>
            <person name="Andersen M.R."/>
        </authorList>
    </citation>
    <scope>NUCLEOTIDE SEQUENCE [LARGE SCALE GENOMIC DNA]</scope>
    <source>
        <strain evidence="1 2">CBS 756.74</strain>
    </source>
</reference>
<dbReference type="GeneID" id="98161721"/>
<dbReference type="SUPFAM" id="SSF53756">
    <property type="entry name" value="UDP-Glycosyltransferase/glycogen phosphorylase"/>
    <property type="match status" value="1"/>
</dbReference>
<dbReference type="InterPro" id="IPR050426">
    <property type="entry name" value="Glycosyltransferase_28"/>
</dbReference>
<evidence type="ECO:0000313" key="2">
    <source>
        <dbReference type="Proteomes" id="UP001610444"/>
    </source>
</evidence>
<name>A0ABR4JTR6_9EURO</name>
<gene>
    <name evidence="1" type="ORF">BJX68DRAFT_270175</name>
</gene>
<proteinExistence type="predicted"/>
<sequence>MVEENGLEFFNVGGHPEELMMFMVENAGLLPGFKTIRSGRIKRHRQDMGEIIDGRWRSCFETGDGVHEGQFLNNSATNGADYLTAPFVADAIIASPPSLAHIHCAEKMGIPLTIIFTSVLIKTAIETL</sequence>
<dbReference type="PANTHER" id="PTHR48050:SF13">
    <property type="entry name" value="STEROL 3-BETA-GLUCOSYLTRANSFERASE UGT80A2"/>
    <property type="match status" value="1"/>
</dbReference>
<dbReference type="EMBL" id="JBFXLR010000046">
    <property type="protein sequence ID" value="KAL2843444.1"/>
    <property type="molecule type" value="Genomic_DNA"/>
</dbReference>
<accession>A0ABR4JTR6</accession>
<keyword evidence="2" id="KW-1185">Reference proteome</keyword>
<evidence type="ECO:0008006" key="3">
    <source>
        <dbReference type="Google" id="ProtNLM"/>
    </source>
</evidence>
<dbReference type="Gene3D" id="3.40.50.2000">
    <property type="entry name" value="Glycogen Phosphorylase B"/>
    <property type="match status" value="1"/>
</dbReference>
<dbReference type="Proteomes" id="UP001610444">
    <property type="component" value="Unassembled WGS sequence"/>
</dbReference>
<protein>
    <recommendedName>
        <fullName evidence="3">Glycosyltransferase family 28 N-terminal domain-containing protein</fullName>
    </recommendedName>
</protein>
<dbReference type="RefSeq" id="XP_070895622.1">
    <property type="nucleotide sequence ID" value="XM_071046557.1"/>
</dbReference>
<evidence type="ECO:0000313" key="1">
    <source>
        <dbReference type="EMBL" id="KAL2843444.1"/>
    </source>
</evidence>
<dbReference type="PANTHER" id="PTHR48050">
    <property type="entry name" value="STEROL 3-BETA-GLUCOSYLTRANSFERASE"/>
    <property type="match status" value="1"/>
</dbReference>
<organism evidence="1 2">
    <name type="scientific">Aspergillus pseudodeflectus</name>
    <dbReference type="NCBI Taxonomy" id="176178"/>
    <lineage>
        <taxon>Eukaryota</taxon>
        <taxon>Fungi</taxon>
        <taxon>Dikarya</taxon>
        <taxon>Ascomycota</taxon>
        <taxon>Pezizomycotina</taxon>
        <taxon>Eurotiomycetes</taxon>
        <taxon>Eurotiomycetidae</taxon>
        <taxon>Eurotiales</taxon>
        <taxon>Aspergillaceae</taxon>
        <taxon>Aspergillus</taxon>
        <taxon>Aspergillus subgen. Nidulantes</taxon>
    </lineage>
</organism>